<dbReference type="InterPro" id="IPR055414">
    <property type="entry name" value="LRR_R13L4/SHOC2-like"/>
</dbReference>
<feature type="domain" description="Disease resistance protein winged helix" evidence="3">
    <location>
        <begin position="133"/>
        <end position="203"/>
    </location>
</feature>
<keyword evidence="2" id="KW-0611">Plant defense</keyword>
<dbReference type="PANTHER" id="PTHR36766">
    <property type="entry name" value="PLANT BROAD-SPECTRUM MILDEW RESISTANCE PROTEIN RPW8"/>
    <property type="match status" value="1"/>
</dbReference>
<dbReference type="InterPro" id="IPR058922">
    <property type="entry name" value="WHD_DRP"/>
</dbReference>
<keyword evidence="6" id="KW-1185">Reference proteome</keyword>
<evidence type="ECO:0000313" key="5">
    <source>
        <dbReference type="EMBL" id="KDP43125.1"/>
    </source>
</evidence>
<dbReference type="InterPro" id="IPR032675">
    <property type="entry name" value="LRR_dom_sf"/>
</dbReference>
<feature type="domain" description="Disease resistance R13L4/SHOC-2-like LRR" evidence="4">
    <location>
        <begin position="267"/>
        <end position="486"/>
    </location>
</feature>
<dbReference type="InterPro" id="IPR027417">
    <property type="entry name" value="P-loop_NTPase"/>
</dbReference>
<gene>
    <name evidence="5" type="ORF">JCGZ_26658</name>
</gene>
<evidence type="ECO:0000256" key="1">
    <source>
        <dbReference type="ARBA" id="ARBA00022737"/>
    </source>
</evidence>
<dbReference type="Gene3D" id="1.10.10.10">
    <property type="entry name" value="Winged helix-like DNA-binding domain superfamily/Winged helix DNA-binding domain"/>
    <property type="match status" value="1"/>
</dbReference>
<dbReference type="Proteomes" id="UP000027138">
    <property type="component" value="Unassembled WGS sequence"/>
</dbReference>
<proteinExistence type="predicted"/>
<evidence type="ECO:0000259" key="4">
    <source>
        <dbReference type="Pfam" id="PF23598"/>
    </source>
</evidence>
<dbReference type="SUPFAM" id="SSF52540">
    <property type="entry name" value="P-loop containing nucleoside triphosphate hydrolases"/>
    <property type="match status" value="1"/>
</dbReference>
<keyword evidence="1" id="KW-0677">Repeat</keyword>
<protein>
    <submittedName>
        <fullName evidence="5">Uncharacterized protein</fullName>
    </submittedName>
</protein>
<dbReference type="PANTHER" id="PTHR36766:SF61">
    <property type="entry name" value="NB-ARC DOMAIN DISEASE RESISTANCE PROTEIN"/>
    <property type="match status" value="1"/>
</dbReference>
<dbReference type="InterPro" id="IPR036388">
    <property type="entry name" value="WH-like_DNA-bd_sf"/>
</dbReference>
<dbReference type="FunFam" id="1.10.10.10:FF:000322">
    <property type="entry name" value="Probable disease resistance protein At1g63360"/>
    <property type="match status" value="1"/>
</dbReference>
<dbReference type="GO" id="GO:0043531">
    <property type="term" value="F:ADP binding"/>
    <property type="evidence" value="ECO:0007669"/>
    <property type="project" value="InterPro"/>
</dbReference>
<evidence type="ECO:0000259" key="3">
    <source>
        <dbReference type="Pfam" id="PF23559"/>
    </source>
</evidence>
<accession>A0A067LF36</accession>
<dbReference type="Pfam" id="PF23598">
    <property type="entry name" value="LRR_14"/>
    <property type="match status" value="1"/>
</dbReference>
<dbReference type="Gene3D" id="3.80.10.10">
    <property type="entry name" value="Ribonuclease Inhibitor"/>
    <property type="match status" value="2"/>
</dbReference>
<organism evidence="5 6">
    <name type="scientific">Jatropha curcas</name>
    <name type="common">Barbados nut</name>
    <dbReference type="NCBI Taxonomy" id="180498"/>
    <lineage>
        <taxon>Eukaryota</taxon>
        <taxon>Viridiplantae</taxon>
        <taxon>Streptophyta</taxon>
        <taxon>Embryophyta</taxon>
        <taxon>Tracheophyta</taxon>
        <taxon>Spermatophyta</taxon>
        <taxon>Magnoliopsida</taxon>
        <taxon>eudicotyledons</taxon>
        <taxon>Gunneridae</taxon>
        <taxon>Pentapetalae</taxon>
        <taxon>rosids</taxon>
        <taxon>fabids</taxon>
        <taxon>Malpighiales</taxon>
        <taxon>Euphorbiaceae</taxon>
        <taxon>Crotonoideae</taxon>
        <taxon>Jatropheae</taxon>
        <taxon>Jatropha</taxon>
    </lineage>
</organism>
<reference evidence="5 6" key="1">
    <citation type="journal article" date="2014" name="PLoS ONE">
        <title>Global Analysis of Gene Expression Profiles in Physic Nut (Jatropha curcas L.) Seedlings Exposed to Salt Stress.</title>
        <authorList>
            <person name="Zhang L."/>
            <person name="Zhang C."/>
            <person name="Wu P."/>
            <person name="Chen Y."/>
            <person name="Li M."/>
            <person name="Jiang H."/>
            <person name="Wu G."/>
        </authorList>
    </citation>
    <scope>NUCLEOTIDE SEQUENCE [LARGE SCALE GENOMIC DNA]</scope>
    <source>
        <strain evidence="6">cv. GZQX0401</strain>
        <tissue evidence="5">Young leaves</tissue>
    </source>
</reference>
<name>A0A067LF36_JATCU</name>
<evidence type="ECO:0000313" key="6">
    <source>
        <dbReference type="Proteomes" id="UP000027138"/>
    </source>
</evidence>
<dbReference type="Pfam" id="PF23559">
    <property type="entry name" value="WHD_DRP"/>
    <property type="match status" value="1"/>
</dbReference>
<evidence type="ECO:0000256" key="2">
    <source>
        <dbReference type="ARBA" id="ARBA00022821"/>
    </source>
</evidence>
<sequence>MGANGSKILVTTRNNQVASIVGTVPAYELSGLSHDLCMTLFTKLAFKEGKEKNYRSLLEIGHEIVKKCGGVPLAVKTLASLLFMRTEESFWKFIRDNELWKLEQKENDILPALRLSYEQLPSELKRCFAYCSLYTKDHRYSDIELVQVWMAHGLVQSMDENEELEDVGMGYFKELASKCFFQDFDEKFGFIWCKMHDLFHDLALSITQNEYSIITSTTRHISKNVRHLLFPDTASLPEDLSVILHGLYRVRTIVFMSEEKDLNGKLMLDLNSSRFPYLRMLDLSHLTLEVPLQRISTLKHLRLFHLHGNSRIIKVPNSICKLQNLQALFLCQGIEEVPNNIRYLISLRFLEITTKEKQLPNNGLGCLKSLRFLLFFGCENLEYLFEDMQGLHHLRFLLINECKSLISVPRAMKYLVALKTLCICNCENLDLTIEEGNANEELSAFSLQKLIIVGLPKLVNFPHWLLEGSNYSLQLLHLEDCDNLRELPVCFQNIVSLQELRIQNCGKLRERCELKEGQDWSEIAHIPEVIIDGNNIQSPHDDNDD</sequence>
<dbReference type="OrthoDB" id="2018467at2759"/>
<dbReference type="EMBL" id="KK914280">
    <property type="protein sequence ID" value="KDP43125.1"/>
    <property type="molecule type" value="Genomic_DNA"/>
</dbReference>
<dbReference type="AlphaFoldDB" id="A0A067LF36"/>
<dbReference type="GO" id="GO:0006952">
    <property type="term" value="P:defense response"/>
    <property type="evidence" value="ECO:0007669"/>
    <property type="project" value="UniProtKB-KW"/>
</dbReference>
<dbReference type="SUPFAM" id="SSF52058">
    <property type="entry name" value="L domain-like"/>
    <property type="match status" value="1"/>
</dbReference>